<feature type="transmembrane region" description="Helical" evidence="28">
    <location>
        <begin position="1075"/>
        <end position="1094"/>
    </location>
</feature>
<evidence type="ECO:0000256" key="15">
    <source>
        <dbReference type="ARBA" id="ARBA00022837"/>
    </source>
</evidence>
<dbReference type="GO" id="GO:0005634">
    <property type="term" value="C:nucleus"/>
    <property type="evidence" value="ECO:0007669"/>
    <property type="project" value="UniProtKB-SubCell"/>
</dbReference>
<evidence type="ECO:0000256" key="17">
    <source>
        <dbReference type="ARBA" id="ARBA00023065"/>
    </source>
</evidence>
<evidence type="ECO:0000313" key="31">
    <source>
        <dbReference type="Proteomes" id="UP000261620"/>
    </source>
</evidence>
<protein>
    <recommendedName>
        <fullName evidence="3">non-specific serine/threonine protein kinase</fullName>
        <ecNumber evidence="3">2.7.11.1</ecNumber>
    </recommendedName>
</protein>
<feature type="compositionally biased region" description="Acidic residues" evidence="27">
    <location>
        <begin position="1331"/>
        <end position="1343"/>
    </location>
</feature>
<keyword evidence="9" id="KW-0107">Calcium channel</keyword>
<keyword evidence="5" id="KW-1003">Cell membrane</keyword>
<evidence type="ECO:0000256" key="24">
    <source>
        <dbReference type="ARBA" id="ARBA00036634"/>
    </source>
</evidence>
<comment type="subcellular location">
    <subcellularLocation>
        <location evidence="2">Cell membrane</location>
        <topology evidence="2">Multi-pass membrane protein</topology>
    </subcellularLocation>
    <subcellularLocation>
        <location evidence="1">Nucleus</location>
    </subcellularLocation>
</comment>
<keyword evidence="6" id="KW-0723">Serine/threonine-protein kinase</keyword>
<keyword evidence="14" id="KW-0862">Zinc</keyword>
<feature type="transmembrane region" description="Helical" evidence="28">
    <location>
        <begin position="817"/>
        <end position="836"/>
    </location>
</feature>
<evidence type="ECO:0000256" key="9">
    <source>
        <dbReference type="ARBA" id="ARBA00022673"/>
    </source>
</evidence>
<proteinExistence type="inferred from homology"/>
<evidence type="ECO:0000256" key="6">
    <source>
        <dbReference type="ARBA" id="ARBA00022527"/>
    </source>
</evidence>
<keyword evidence="7" id="KW-0597">Phosphoprotein</keyword>
<dbReference type="InterPro" id="IPR037162">
    <property type="entry name" value="TRPM_tetra_sf"/>
</dbReference>
<evidence type="ECO:0000256" key="27">
    <source>
        <dbReference type="SAM" id="MobiDB-lite"/>
    </source>
</evidence>
<evidence type="ECO:0000256" key="13">
    <source>
        <dbReference type="ARBA" id="ARBA00022777"/>
    </source>
</evidence>
<evidence type="ECO:0000256" key="12">
    <source>
        <dbReference type="ARBA" id="ARBA00022723"/>
    </source>
</evidence>
<keyword evidence="10" id="KW-0808">Transferase</keyword>
<evidence type="ECO:0000256" key="21">
    <source>
        <dbReference type="ARBA" id="ARBA00025760"/>
    </source>
</evidence>
<dbReference type="Proteomes" id="UP000261620">
    <property type="component" value="Unplaced"/>
</dbReference>
<evidence type="ECO:0000256" key="2">
    <source>
        <dbReference type="ARBA" id="ARBA00004651"/>
    </source>
</evidence>
<dbReference type="GO" id="GO:0004674">
    <property type="term" value="F:protein serine/threonine kinase activity"/>
    <property type="evidence" value="ECO:0007669"/>
    <property type="project" value="UniProtKB-KW"/>
</dbReference>
<evidence type="ECO:0000256" key="3">
    <source>
        <dbReference type="ARBA" id="ARBA00012513"/>
    </source>
</evidence>
<dbReference type="Gene3D" id="3.20.200.10">
    <property type="entry name" value="MHCK/EF2 kinase"/>
    <property type="match status" value="1"/>
</dbReference>
<dbReference type="STRING" id="94237.ENSMMOP00000020282"/>
<dbReference type="InterPro" id="IPR057366">
    <property type="entry name" value="TRPM-like"/>
</dbReference>
<dbReference type="GO" id="GO:0046872">
    <property type="term" value="F:metal ion binding"/>
    <property type="evidence" value="ECO:0007669"/>
    <property type="project" value="UniProtKB-KW"/>
</dbReference>
<dbReference type="SUPFAM" id="SSF56112">
    <property type="entry name" value="Protein kinase-like (PK-like)"/>
    <property type="match status" value="1"/>
</dbReference>
<dbReference type="Gene3D" id="3.30.200.20">
    <property type="entry name" value="Phosphorylase Kinase, domain 1"/>
    <property type="match status" value="1"/>
</dbReference>
<evidence type="ECO:0000256" key="1">
    <source>
        <dbReference type="ARBA" id="ARBA00004123"/>
    </source>
</evidence>
<keyword evidence="18 28" id="KW-0472">Membrane</keyword>
<reference evidence="30" key="2">
    <citation type="submission" date="2025-09" db="UniProtKB">
        <authorList>
            <consortium name="Ensembl"/>
        </authorList>
    </citation>
    <scope>IDENTIFICATION</scope>
</reference>
<evidence type="ECO:0000256" key="14">
    <source>
        <dbReference type="ARBA" id="ARBA00022833"/>
    </source>
</evidence>
<evidence type="ECO:0000259" key="29">
    <source>
        <dbReference type="PROSITE" id="PS51158"/>
    </source>
</evidence>
<dbReference type="Gene3D" id="1.20.5.1010">
    <property type="entry name" value="TRPM, tetramerisation domain"/>
    <property type="match status" value="1"/>
</dbReference>
<dbReference type="InterPro" id="IPR004166">
    <property type="entry name" value="a-kinase_dom"/>
</dbReference>
<comment type="catalytic activity">
    <reaction evidence="25">
        <text>L-threonyl-[protein] + ATP = O-phospho-L-threonyl-[protein] + ADP + H(+)</text>
        <dbReference type="Rhea" id="RHEA:46608"/>
        <dbReference type="Rhea" id="RHEA-COMP:11060"/>
        <dbReference type="Rhea" id="RHEA-COMP:11605"/>
        <dbReference type="ChEBI" id="CHEBI:15378"/>
        <dbReference type="ChEBI" id="CHEBI:30013"/>
        <dbReference type="ChEBI" id="CHEBI:30616"/>
        <dbReference type="ChEBI" id="CHEBI:61977"/>
        <dbReference type="ChEBI" id="CHEBI:456216"/>
        <dbReference type="EC" id="2.7.11.1"/>
    </reaction>
</comment>
<evidence type="ECO:0000256" key="16">
    <source>
        <dbReference type="ARBA" id="ARBA00022989"/>
    </source>
</evidence>
<evidence type="ECO:0000256" key="5">
    <source>
        <dbReference type="ARBA" id="ARBA00022475"/>
    </source>
</evidence>
<keyword evidence="11 28" id="KW-0812">Transmembrane</keyword>
<keyword evidence="13" id="KW-0418">Kinase</keyword>
<dbReference type="Pfam" id="PF16519">
    <property type="entry name" value="TRPM_tetra"/>
    <property type="match status" value="1"/>
</dbReference>
<dbReference type="GO" id="GO:0016324">
    <property type="term" value="C:apical plasma membrane"/>
    <property type="evidence" value="ECO:0007669"/>
    <property type="project" value="TreeGrafter"/>
</dbReference>
<evidence type="ECO:0000256" key="4">
    <source>
        <dbReference type="ARBA" id="ARBA00022448"/>
    </source>
</evidence>
<name>A0A3Q4BJT9_MOLML</name>
<comment type="catalytic activity">
    <reaction evidence="26">
        <text>L-seryl-[protein] + ATP = O-phospho-L-seryl-[protein] + ADP + H(+)</text>
        <dbReference type="Rhea" id="RHEA:17989"/>
        <dbReference type="Rhea" id="RHEA-COMP:9863"/>
        <dbReference type="Rhea" id="RHEA-COMP:11604"/>
        <dbReference type="ChEBI" id="CHEBI:15378"/>
        <dbReference type="ChEBI" id="CHEBI:29999"/>
        <dbReference type="ChEBI" id="CHEBI:30616"/>
        <dbReference type="ChEBI" id="CHEBI:83421"/>
        <dbReference type="ChEBI" id="CHEBI:456216"/>
        <dbReference type="EC" id="2.7.11.1"/>
    </reaction>
</comment>
<accession>A0A3Q4BJT9</accession>
<feature type="region of interest" description="Disordered" evidence="27">
    <location>
        <begin position="1329"/>
        <end position="1348"/>
    </location>
</feature>
<feature type="domain" description="Alpha-type protein kinase" evidence="29">
    <location>
        <begin position="1530"/>
        <end position="1764"/>
    </location>
</feature>
<comment type="catalytic activity">
    <reaction evidence="22">
        <text>Mg(2+)(in) = Mg(2+)(out)</text>
        <dbReference type="Rhea" id="RHEA:29827"/>
        <dbReference type="ChEBI" id="CHEBI:18420"/>
    </reaction>
</comment>
<feature type="transmembrane region" description="Helical" evidence="28">
    <location>
        <begin position="884"/>
        <end position="906"/>
    </location>
</feature>
<evidence type="ECO:0000256" key="22">
    <source>
        <dbReference type="ARBA" id="ARBA00034269"/>
    </source>
</evidence>
<keyword evidence="19" id="KW-0539">Nucleus</keyword>
<sequence length="1783" mass="201947">MFFFFLLSRKCWIEETFFRRECVKFIPSSRDFHRCIPVCQVCQNLIRCCCGRLMGEHSWQDSLPPLSLHPGPGQDVEEGWSIELHTKTSPTNAYGIVDFEDTATRVCRAKYIRVALDSKPDALLQLMLREWQMERPKLLLTVQGGSENFNLPPKVKQAFSKGLMTAALSTGAWILTDGINTGVSKYVGEAVKTFGGHDLRKRSTVGITPWGGIDNNTDLIGRDVFRPYQPLGNPLSKRACLNRFHSQFLLVDDGTLGKHGCQQGLRTRLERHIQLQKIHPRLNQGVPVMCVVVEGGPNIVYTVLDYVSSVPPVPVFVFEGSGRAADILALLHKQTALDRQLDADIKDDFVIRIEDVFGVKRAEASQLYSALLRCMDHRESITIFDSESEDQMVPDTAILTATLKGTKASPAEQLSMALAWDRADIAHNDVLVSGQHWQVGSLEQALLDSLVMDRVSFVKLLIDNGMTMSRFLTVDRLEELYNMQQGQTERFLHHLIEDVKQTSLPIGYRLSVIDVGQVIEYLIGGAYRSTYTRKHFRAAYSRLHDKVKSSACLSRQRRGVQLNTNRSRSLQDLHFFRTAQPYKPKVGITVSPDRDDTPLLVPFNFNDLFVWAVLHQRQQMALFLWQHGEEVLARATVACKLYRSMAFEARQSSMDDNIAERFKTYSLVFGQLAVDVLDCAFRQNEQMAMKLLTSEMEAWSHFTCLQMAVSSCHRPFVSHSCTQTLLTDLWTGPLNMRKNSFLKIILSLLLPPAIMLLEFKSKAEMCHVPQSHEAMLFGLDSVKSVPGSQDEEQGLSLHDRCLAPVLYEFYTAPVVKFWFHTMSYLGFLMLFSYIVLVKMEDQPSVQEWLVIAYVLSTACEKTREVLMSEPRKLSQKLKIWFSEYWNISEFVAILLFLAGLAMRWHADPYRRAGQICYCLDIIFWFVRVMDLLAVNQHAGPYLTMITKMTRNMFFIVVMMAIVLLSFGVSRKAILSPDEEPSWSLARDVVFQPYWMIYGEVYAVEIDVCDDGKPCPPAAFLTPFLQAVYMFFQYIIMVNILIAFFNNIYFDMASTSNKLWKYNRYRYIMTYQDRPWLPPPLILLSHMTLVLRAIYRRWKLLLGHEDRKKLHEFEEKCVEAYFQEKSDSAHSGQINRIRATAERAEEMSTMVREVSEKVGFIQDSLSELDCQLGQLQDLSALAVDTLTLLSASDSLYHKEAHLAQCQPVSVSQHILPDSWTLKHRSEVLNVRRVLAKSCKSTPPSLLKGCTLLGARQASQECHVGARGSRGARQGHTLERKEGAEESTIVHQTPSESSEPSRCGSPLSSRGVESSHSKVWTCDPYLYPSQEEASMENEQEEQEEENMTHGQLSCLEVSSASSNAVLLSQPRDIHEGLVNPAFSQGDSTPSCRSRHSSQWRRLVKSPRWACLFRDPPSGHCRSLSSSVENMTFSGAPLMRGSFPSLNDPVNTVILSGGNTFRDDTSLRGSRGRGIVVVLYAKHNYLSQIEAVERNNLMRLANTIPFTPIAILGGEEVSIYCLEEVPSVSDVHPESSTFSSWSSRGLSAMLQPLSSEEGSLDGGLRRGCRVLCTWAEQDVLRPGLVYVVKAFKAEVVRAWQRYFHGSTALQLCLREIQQQRAAQKLMHVFNQVKSSDLHHSPRFLDVSLVLSHSNGQWLTIERYMSGDFRKYNNNTGEEIDPCCLLEEMLLAFSHWTYEYSTFYNTVVFLSGVGEALTDPTVIMADDKSCNMGEMLFGPDNLGEDAISGFLQKHSCRTSCRRLGLKGQKISVPANKHTSTNIQTQLF</sequence>
<evidence type="ECO:0000256" key="25">
    <source>
        <dbReference type="ARBA" id="ARBA00047899"/>
    </source>
</evidence>
<keyword evidence="16 28" id="KW-1133">Transmembrane helix</keyword>
<dbReference type="InterPro" id="IPR041491">
    <property type="entry name" value="TRPM_SLOG"/>
</dbReference>
<dbReference type="Pfam" id="PF25508">
    <property type="entry name" value="TRPM2"/>
    <property type="match status" value="2"/>
</dbReference>
<dbReference type="Pfam" id="PF00520">
    <property type="entry name" value="Ion_trans"/>
    <property type="match status" value="1"/>
</dbReference>
<keyword evidence="20" id="KW-0407">Ion channel</keyword>
<dbReference type="InterPro" id="IPR050927">
    <property type="entry name" value="TRPM"/>
</dbReference>
<evidence type="ECO:0000256" key="26">
    <source>
        <dbReference type="ARBA" id="ARBA00048679"/>
    </source>
</evidence>
<feature type="region of interest" description="Disordered" evidence="27">
    <location>
        <begin position="1261"/>
        <end position="1313"/>
    </location>
</feature>
<feature type="transmembrane region" description="Helical" evidence="28">
    <location>
        <begin position="1030"/>
        <end position="1049"/>
    </location>
</feature>
<keyword evidence="31" id="KW-1185">Reference proteome</keyword>
<feature type="compositionally biased region" description="Polar residues" evidence="27">
    <location>
        <begin position="1287"/>
        <end position="1313"/>
    </location>
</feature>
<dbReference type="SMART" id="SM00811">
    <property type="entry name" value="Alpha_kinase"/>
    <property type="match status" value="1"/>
</dbReference>
<feature type="transmembrane region" description="Helical" evidence="28">
    <location>
        <begin position="912"/>
        <end position="932"/>
    </location>
</feature>
<reference evidence="30" key="1">
    <citation type="submission" date="2025-08" db="UniProtKB">
        <authorList>
            <consortium name="Ensembl"/>
        </authorList>
    </citation>
    <scope>IDENTIFICATION</scope>
</reference>
<dbReference type="Ensembl" id="ENSMMOT00000020616.1">
    <property type="protein sequence ID" value="ENSMMOP00000020282.1"/>
    <property type="gene ID" value="ENSMMOG00000015389.1"/>
</dbReference>
<dbReference type="PROSITE" id="PS51158">
    <property type="entry name" value="ALPHA_KINASE"/>
    <property type="match status" value="1"/>
</dbReference>
<dbReference type="Pfam" id="PF02816">
    <property type="entry name" value="Alpha_kinase"/>
    <property type="match status" value="1"/>
</dbReference>
<keyword evidence="12" id="KW-0479">Metal-binding</keyword>
<keyword evidence="8" id="KW-0109">Calcium transport</keyword>
<keyword evidence="4" id="KW-0813">Transport</keyword>
<dbReference type="InterPro" id="IPR005821">
    <property type="entry name" value="Ion_trans_dom"/>
</dbReference>
<dbReference type="EC" id="2.7.11.1" evidence="3"/>
<dbReference type="PANTHER" id="PTHR13800">
    <property type="entry name" value="TRANSIENT RECEPTOR POTENTIAL CATION CHANNEL, SUBFAMILY M, MEMBER 6"/>
    <property type="match status" value="1"/>
</dbReference>
<evidence type="ECO:0000256" key="11">
    <source>
        <dbReference type="ARBA" id="ARBA00022692"/>
    </source>
</evidence>
<evidence type="ECO:0000256" key="8">
    <source>
        <dbReference type="ARBA" id="ARBA00022568"/>
    </source>
</evidence>
<evidence type="ECO:0000256" key="19">
    <source>
        <dbReference type="ARBA" id="ARBA00023242"/>
    </source>
</evidence>
<dbReference type="PANTHER" id="PTHR13800:SF15">
    <property type="entry name" value="TRANSIENT RECEPTOR POTENTIAL CATION CHANNEL SUBFAMILY M MEMBER 6"/>
    <property type="match status" value="1"/>
</dbReference>
<evidence type="ECO:0000256" key="18">
    <source>
        <dbReference type="ARBA" id="ARBA00023136"/>
    </source>
</evidence>
<evidence type="ECO:0000256" key="28">
    <source>
        <dbReference type="SAM" id="Phobius"/>
    </source>
</evidence>
<dbReference type="GO" id="GO:0051262">
    <property type="term" value="P:protein tetramerization"/>
    <property type="evidence" value="ECO:0007669"/>
    <property type="project" value="InterPro"/>
</dbReference>
<evidence type="ECO:0000256" key="7">
    <source>
        <dbReference type="ARBA" id="ARBA00022553"/>
    </source>
</evidence>
<comment type="catalytic activity">
    <reaction evidence="24">
        <text>Ca(2+)(in) = Ca(2+)(out)</text>
        <dbReference type="Rhea" id="RHEA:29671"/>
        <dbReference type="ChEBI" id="CHEBI:29108"/>
    </reaction>
</comment>
<comment type="similarity">
    <text evidence="21">In the C-terminal section; belongs to the protein kinase superfamily. Alpha-type protein kinase family. ALPK subfamily.</text>
</comment>
<dbReference type="InterPro" id="IPR032415">
    <property type="entry name" value="TRPM_tetra"/>
</dbReference>
<comment type="catalytic activity">
    <reaction evidence="23">
        <text>Zn(2+)(in) = Zn(2+)(out)</text>
        <dbReference type="Rhea" id="RHEA:29351"/>
        <dbReference type="ChEBI" id="CHEBI:29105"/>
    </reaction>
</comment>
<dbReference type="GO" id="GO:0005524">
    <property type="term" value="F:ATP binding"/>
    <property type="evidence" value="ECO:0007669"/>
    <property type="project" value="InterPro"/>
</dbReference>
<feature type="transmembrane region" description="Helical" evidence="28">
    <location>
        <begin position="953"/>
        <end position="973"/>
    </location>
</feature>
<evidence type="ECO:0000256" key="10">
    <source>
        <dbReference type="ARBA" id="ARBA00022679"/>
    </source>
</evidence>
<organism evidence="30 31">
    <name type="scientific">Mola mola</name>
    <name type="common">Ocean sunfish</name>
    <name type="synonym">Tetraodon mola</name>
    <dbReference type="NCBI Taxonomy" id="94237"/>
    <lineage>
        <taxon>Eukaryota</taxon>
        <taxon>Metazoa</taxon>
        <taxon>Chordata</taxon>
        <taxon>Craniata</taxon>
        <taxon>Vertebrata</taxon>
        <taxon>Euteleostomi</taxon>
        <taxon>Actinopterygii</taxon>
        <taxon>Neopterygii</taxon>
        <taxon>Teleostei</taxon>
        <taxon>Neoteleostei</taxon>
        <taxon>Acanthomorphata</taxon>
        <taxon>Eupercaria</taxon>
        <taxon>Tetraodontiformes</taxon>
        <taxon>Molidae</taxon>
        <taxon>Mola</taxon>
    </lineage>
</organism>
<evidence type="ECO:0000313" key="30">
    <source>
        <dbReference type="Ensembl" id="ENSMMOP00000020282.1"/>
    </source>
</evidence>
<keyword evidence="15" id="KW-0106">Calcium</keyword>
<dbReference type="Pfam" id="PF18139">
    <property type="entry name" value="LSDAT_euk"/>
    <property type="match status" value="1"/>
</dbReference>
<dbReference type="InterPro" id="IPR011009">
    <property type="entry name" value="Kinase-like_dom_sf"/>
</dbReference>
<evidence type="ECO:0000256" key="20">
    <source>
        <dbReference type="ARBA" id="ARBA00023303"/>
    </source>
</evidence>
<keyword evidence="17" id="KW-0406">Ion transport</keyword>
<evidence type="ECO:0000256" key="23">
    <source>
        <dbReference type="ARBA" id="ARBA00034634"/>
    </source>
</evidence>
<dbReference type="GO" id="GO:0005262">
    <property type="term" value="F:calcium channel activity"/>
    <property type="evidence" value="ECO:0007669"/>
    <property type="project" value="UniProtKB-KW"/>
</dbReference>